<dbReference type="PANTHER" id="PTHR35910:SF6">
    <property type="entry name" value="2EXR DOMAIN-CONTAINING PROTEIN"/>
    <property type="match status" value="1"/>
</dbReference>
<gene>
    <name evidence="4" type="ORF">B7463_g6390</name>
</gene>
<reference evidence="4 5" key="1">
    <citation type="submission" date="2018-05" db="EMBL/GenBank/DDBJ databases">
        <title>Draft genome sequence of Scytalidium lignicola DSM 105466, a ubiquitous saprotrophic fungus.</title>
        <authorList>
            <person name="Buettner E."/>
            <person name="Gebauer A.M."/>
            <person name="Hofrichter M."/>
            <person name="Liers C."/>
            <person name="Kellner H."/>
        </authorList>
    </citation>
    <scope>NUCLEOTIDE SEQUENCE [LARGE SCALE GENOMIC DNA]</scope>
    <source>
        <strain evidence="4 5">DSM 105466</strain>
    </source>
</reference>
<dbReference type="STRING" id="5539.A0A3E2H9X2"/>
<dbReference type="GO" id="GO:0008270">
    <property type="term" value="F:zinc ion binding"/>
    <property type="evidence" value="ECO:0007669"/>
    <property type="project" value="UniProtKB-KW"/>
</dbReference>
<dbReference type="Pfam" id="PF20150">
    <property type="entry name" value="2EXR"/>
    <property type="match status" value="1"/>
</dbReference>
<evidence type="ECO:0000313" key="5">
    <source>
        <dbReference type="Proteomes" id="UP000258309"/>
    </source>
</evidence>
<dbReference type="InterPro" id="IPR000571">
    <property type="entry name" value="Znf_CCCH"/>
</dbReference>
<feature type="compositionally biased region" description="Basic residues" evidence="2">
    <location>
        <begin position="124"/>
        <end position="139"/>
    </location>
</feature>
<evidence type="ECO:0000256" key="1">
    <source>
        <dbReference type="PROSITE-ProRule" id="PRU00723"/>
    </source>
</evidence>
<accession>A0A3E2H9X2</accession>
<feature type="zinc finger region" description="C3H1-type" evidence="1">
    <location>
        <begin position="7"/>
        <end position="33"/>
    </location>
</feature>
<evidence type="ECO:0000256" key="2">
    <source>
        <dbReference type="SAM" id="MobiDB-lite"/>
    </source>
</evidence>
<feature type="non-terminal residue" evidence="4">
    <location>
        <position position="1"/>
    </location>
</feature>
<feature type="domain" description="C3H1-type" evidence="3">
    <location>
        <begin position="7"/>
        <end position="33"/>
    </location>
</feature>
<keyword evidence="1" id="KW-0862">Zinc</keyword>
<dbReference type="EMBL" id="NCSJ02000113">
    <property type="protein sequence ID" value="RFU29951.1"/>
    <property type="molecule type" value="Genomic_DNA"/>
</dbReference>
<dbReference type="Gene3D" id="4.10.1000.10">
    <property type="entry name" value="Zinc finger, CCCH-type"/>
    <property type="match status" value="1"/>
</dbReference>
<dbReference type="InterPro" id="IPR045518">
    <property type="entry name" value="2EXR"/>
</dbReference>
<organism evidence="4 5">
    <name type="scientific">Scytalidium lignicola</name>
    <name type="common">Hyphomycete</name>
    <dbReference type="NCBI Taxonomy" id="5539"/>
    <lineage>
        <taxon>Eukaryota</taxon>
        <taxon>Fungi</taxon>
        <taxon>Dikarya</taxon>
        <taxon>Ascomycota</taxon>
        <taxon>Pezizomycotina</taxon>
        <taxon>Leotiomycetes</taxon>
        <taxon>Leotiomycetes incertae sedis</taxon>
        <taxon>Scytalidium</taxon>
    </lineage>
</organism>
<sequence>MALSSSPYPTPLCENFLNGFCAKETCAFSHDVGPHFKEIWDQRINNHNSAKMNRKPYSKSIRPRHLCYKFVYSGDCSRPNCPLEHNKAFQVAYRKDKSLAILDPVGEINALMERVKVETEASHTKKKKPKMKKNNRHAAAKPNHDSLTEMDSLPTTDVIQTLSEWDPPAVMTDSPLHFPVLSKAHIASNPYGWDSSRLQIKPNLNAKKSYVVSDEMVTSSDWCINTTTEWPVDPLVKGPQADEPNISSESCFCFTLGSERCEAHRSYDPETCEKVAAHVRCSQQQGEKMLLRRPPSKMTEKFTLFSELPYEIRLQIWEYAVEEMLKTKWERVRKVCVDRNSKTCKLVSHSPLPSLLEACQLSRKVALKMYKVAFDTKKARNRIYFNFKTDILFICNESYEDLPWMARNFFPHDFRRIARLRLPLRDLVLIKDTRVRVDFYRAVARFSGLVDLRLLVSNSPDNEKYWNEKKRLAREKEVKQDLDLYWMERYKRKGPVVRITAIRADTACAWGIDRLTYYW</sequence>
<feature type="non-terminal residue" evidence="4">
    <location>
        <position position="519"/>
    </location>
</feature>
<keyword evidence="1" id="KW-0863">Zinc-finger</keyword>
<dbReference type="SMART" id="SM00356">
    <property type="entry name" value="ZnF_C3H1"/>
    <property type="match status" value="2"/>
</dbReference>
<feature type="region of interest" description="Disordered" evidence="2">
    <location>
        <begin position="119"/>
        <end position="150"/>
    </location>
</feature>
<dbReference type="PROSITE" id="PS50103">
    <property type="entry name" value="ZF_C3H1"/>
    <property type="match status" value="1"/>
</dbReference>
<dbReference type="OrthoDB" id="4737394at2759"/>
<keyword evidence="1" id="KW-0479">Metal-binding</keyword>
<keyword evidence="5" id="KW-1185">Reference proteome</keyword>
<comment type="caution">
    <text evidence="4">The sequence shown here is derived from an EMBL/GenBank/DDBJ whole genome shotgun (WGS) entry which is preliminary data.</text>
</comment>
<proteinExistence type="predicted"/>
<dbReference type="Proteomes" id="UP000258309">
    <property type="component" value="Unassembled WGS sequence"/>
</dbReference>
<dbReference type="AlphaFoldDB" id="A0A3E2H9X2"/>
<evidence type="ECO:0000259" key="3">
    <source>
        <dbReference type="PROSITE" id="PS50103"/>
    </source>
</evidence>
<dbReference type="PANTHER" id="PTHR35910">
    <property type="entry name" value="2EXR DOMAIN-CONTAINING PROTEIN"/>
    <property type="match status" value="1"/>
</dbReference>
<protein>
    <recommendedName>
        <fullName evidence="3">C3H1-type domain-containing protein</fullName>
    </recommendedName>
</protein>
<name>A0A3E2H9X2_SCYLI</name>
<evidence type="ECO:0000313" key="4">
    <source>
        <dbReference type="EMBL" id="RFU29951.1"/>
    </source>
</evidence>